<dbReference type="AlphaFoldDB" id="A0A239DLI3"/>
<dbReference type="RefSeq" id="WP_010488471.1">
    <property type="nucleotide sequence ID" value="NZ_FZOG01000002.1"/>
</dbReference>
<dbReference type="Proteomes" id="UP000242915">
    <property type="component" value="Unassembled WGS sequence"/>
</dbReference>
<name>A0A239DLI3_9PSED</name>
<dbReference type="InterPro" id="IPR027023">
    <property type="entry name" value="Put_LipoPS_kinase_InaA"/>
</dbReference>
<dbReference type="Pfam" id="PF06293">
    <property type="entry name" value="Kdo"/>
    <property type="match status" value="1"/>
</dbReference>
<organism evidence="1 2">
    <name type="scientific">Pseudomonas segetis</name>
    <dbReference type="NCBI Taxonomy" id="298908"/>
    <lineage>
        <taxon>Bacteria</taxon>
        <taxon>Pseudomonadati</taxon>
        <taxon>Pseudomonadota</taxon>
        <taxon>Gammaproteobacteria</taxon>
        <taxon>Pseudomonadales</taxon>
        <taxon>Pseudomonadaceae</taxon>
        <taxon>Pseudomonas</taxon>
    </lineage>
</organism>
<proteinExistence type="predicted"/>
<accession>A0A239DLI3</accession>
<gene>
    <name evidence="1" type="ORF">SAMN05216255_2329</name>
</gene>
<protein>
    <submittedName>
        <fullName evidence="1">Lipopolysaccharide kinase (Kdo/WaaP) family protein</fullName>
    </submittedName>
</protein>
<reference evidence="2" key="1">
    <citation type="submission" date="2017-06" db="EMBL/GenBank/DDBJ databases">
        <authorList>
            <person name="Varghese N."/>
            <person name="Submissions S."/>
        </authorList>
    </citation>
    <scope>NUCLEOTIDE SEQUENCE [LARGE SCALE GENOMIC DNA]</scope>
    <source>
        <strain evidence="2">CIP 108523</strain>
    </source>
</reference>
<dbReference type="InterPro" id="IPR011009">
    <property type="entry name" value="Kinase-like_dom_sf"/>
</dbReference>
<dbReference type="EMBL" id="FZOG01000002">
    <property type="protein sequence ID" value="SNS33306.1"/>
    <property type="molecule type" value="Genomic_DNA"/>
</dbReference>
<keyword evidence="1" id="KW-0808">Transferase</keyword>
<keyword evidence="2" id="KW-1185">Reference proteome</keyword>
<evidence type="ECO:0000313" key="1">
    <source>
        <dbReference type="EMBL" id="SNS33306.1"/>
    </source>
</evidence>
<dbReference type="GO" id="GO:0016301">
    <property type="term" value="F:kinase activity"/>
    <property type="evidence" value="ECO:0007669"/>
    <property type="project" value="UniProtKB-KW"/>
</dbReference>
<sequence>MKDFIASEEQQLLARNGLDSFDALWALKLEAVDEPNTERGGWSTVFRLELEDKAFYLKRQSNYLTHTLSHPFGEPTFSREFRNIQRYTELGIPALQAVFYAQRRVAGEQRAVLLTRALDNWQDLDQVLQDWPAMPLAQRNAVLDACGLLARRLHGRGQIHGCFYPKHIFLQPRGEAFAAQLIDLEKTRPVLWGERDRVKDIEPLLRRAQVWQDADIQRFLSAYLGSRANMDHWLERLTKRRKAKAVSA</sequence>
<dbReference type="SUPFAM" id="SSF56112">
    <property type="entry name" value="Protein kinase-like (PK-like)"/>
    <property type="match status" value="1"/>
</dbReference>
<keyword evidence="1" id="KW-0418">Kinase</keyword>
<evidence type="ECO:0000313" key="2">
    <source>
        <dbReference type="Proteomes" id="UP000242915"/>
    </source>
</evidence>
<dbReference type="PIRSF" id="PIRSF026326">
    <property type="entry name" value="InaA"/>
    <property type="match status" value="1"/>
</dbReference>